<dbReference type="GO" id="GO:0016757">
    <property type="term" value="F:glycosyltransferase activity"/>
    <property type="evidence" value="ECO:0007669"/>
    <property type="project" value="UniProtKB-KW"/>
</dbReference>
<dbReference type="CDD" id="cd03809">
    <property type="entry name" value="GT4_MtfB-like"/>
    <property type="match status" value="1"/>
</dbReference>
<dbReference type="Pfam" id="PF00534">
    <property type="entry name" value="Glycos_transf_1"/>
    <property type="match status" value="1"/>
</dbReference>
<dbReference type="PANTHER" id="PTHR46401">
    <property type="entry name" value="GLYCOSYLTRANSFERASE WBBK-RELATED"/>
    <property type="match status" value="1"/>
</dbReference>
<evidence type="ECO:0000313" key="6">
    <source>
        <dbReference type="EMBL" id="SDQ90848.1"/>
    </source>
</evidence>
<keyword evidence="7" id="KW-1185">Reference proteome</keyword>
<feature type="domain" description="Glycosyl transferase family 1" evidence="4">
    <location>
        <begin position="229"/>
        <end position="373"/>
    </location>
</feature>
<gene>
    <name evidence="6" type="ORF">SAMN04489718_2639</name>
</gene>
<dbReference type="Gene3D" id="3.40.50.2000">
    <property type="entry name" value="Glycogen Phosphorylase B"/>
    <property type="match status" value="2"/>
</dbReference>
<dbReference type="SUPFAM" id="SSF53756">
    <property type="entry name" value="UDP-Glycosyltransferase/glycogen phosphorylase"/>
    <property type="match status" value="1"/>
</dbReference>
<organism evidence="6 7">
    <name type="scientific">Actinopolyspora saharensis</name>
    <dbReference type="NCBI Taxonomy" id="995062"/>
    <lineage>
        <taxon>Bacteria</taxon>
        <taxon>Bacillati</taxon>
        <taxon>Actinomycetota</taxon>
        <taxon>Actinomycetes</taxon>
        <taxon>Actinopolysporales</taxon>
        <taxon>Actinopolysporaceae</taxon>
        <taxon>Actinopolyspora</taxon>
    </lineage>
</organism>
<dbReference type="OrthoDB" id="9801609at2"/>
<dbReference type="RefSeq" id="WP_092524290.1">
    <property type="nucleotide sequence ID" value="NZ_FNKO01000002.1"/>
</dbReference>
<sequence length="397" mass="44092">MSGTGDGTRSPAGRREDGARDADTRIFVDARWTRTDFPDGISRYTAGLVEALHRIHPVTVLVHDPAQLGLLPAEVPHELINSPFSPRELWLSRTLHGLGVEVVFSPMQVIGGFRRRYAQVLTLHDLIYYRYPKPPEFLPLPVRVVWWLFHQAWWPQRVLLNRADLVVTVSETTKGLIERHRLTRRPVTVVPNAPTASSAAGAASSGGAERTGEQDGQGERDEQGRSPSALLYMGSFMPYKNVTTLISAMDGLPGYRLHLLSRIDPDRLRSLREVVPDGADVVFWNGVTEEDYRRLLRNAAALVTASRDEGFGLPLIEAMNAETPVVCSDIPIFREVTGGHAQFFDPDSVSGFIAAVRCFEDPETRAGTVESARAHAAGFTWEESARKLHESIRRLVS</sequence>
<dbReference type="AlphaFoldDB" id="A0A1H1EQK4"/>
<evidence type="ECO:0000256" key="1">
    <source>
        <dbReference type="ARBA" id="ARBA00022676"/>
    </source>
</evidence>
<evidence type="ECO:0000256" key="2">
    <source>
        <dbReference type="ARBA" id="ARBA00022679"/>
    </source>
</evidence>
<evidence type="ECO:0000259" key="4">
    <source>
        <dbReference type="Pfam" id="PF00534"/>
    </source>
</evidence>
<keyword evidence="1" id="KW-0328">Glycosyltransferase</keyword>
<feature type="region of interest" description="Disordered" evidence="3">
    <location>
        <begin position="188"/>
        <end position="225"/>
    </location>
</feature>
<evidence type="ECO:0000313" key="7">
    <source>
        <dbReference type="Proteomes" id="UP000199301"/>
    </source>
</evidence>
<proteinExistence type="predicted"/>
<feature type="compositionally biased region" description="Basic and acidic residues" evidence="3">
    <location>
        <begin position="210"/>
        <end position="224"/>
    </location>
</feature>
<dbReference type="Pfam" id="PF13439">
    <property type="entry name" value="Glyco_transf_4"/>
    <property type="match status" value="1"/>
</dbReference>
<protein>
    <submittedName>
        <fullName evidence="6">Glycosyltransferase involved in cell wall bisynthesis</fullName>
    </submittedName>
</protein>
<reference evidence="7" key="1">
    <citation type="submission" date="2016-10" db="EMBL/GenBank/DDBJ databases">
        <authorList>
            <person name="Varghese N."/>
            <person name="Submissions S."/>
        </authorList>
    </citation>
    <scope>NUCLEOTIDE SEQUENCE [LARGE SCALE GENOMIC DNA]</scope>
    <source>
        <strain evidence="7">DSM 45459</strain>
    </source>
</reference>
<dbReference type="STRING" id="995062.SAMN04489718_2639"/>
<keyword evidence="2 6" id="KW-0808">Transferase</keyword>
<accession>A0A1H1EQK4</accession>
<feature type="region of interest" description="Disordered" evidence="3">
    <location>
        <begin position="1"/>
        <end position="20"/>
    </location>
</feature>
<dbReference type="PANTHER" id="PTHR46401:SF2">
    <property type="entry name" value="GLYCOSYLTRANSFERASE WBBK-RELATED"/>
    <property type="match status" value="1"/>
</dbReference>
<dbReference type="EMBL" id="FNKO01000002">
    <property type="protein sequence ID" value="SDQ90848.1"/>
    <property type="molecule type" value="Genomic_DNA"/>
</dbReference>
<dbReference type="Proteomes" id="UP000199301">
    <property type="component" value="Unassembled WGS sequence"/>
</dbReference>
<evidence type="ECO:0000259" key="5">
    <source>
        <dbReference type="Pfam" id="PF13439"/>
    </source>
</evidence>
<evidence type="ECO:0000256" key="3">
    <source>
        <dbReference type="SAM" id="MobiDB-lite"/>
    </source>
</evidence>
<feature type="domain" description="Glycosyltransferase subfamily 4-like N-terminal" evidence="5">
    <location>
        <begin position="39"/>
        <end position="192"/>
    </location>
</feature>
<dbReference type="InterPro" id="IPR028098">
    <property type="entry name" value="Glyco_trans_4-like_N"/>
</dbReference>
<name>A0A1H1EQK4_9ACTN</name>
<dbReference type="InterPro" id="IPR001296">
    <property type="entry name" value="Glyco_trans_1"/>
</dbReference>
<feature type="compositionally biased region" description="Low complexity" evidence="3">
    <location>
        <begin position="196"/>
        <end position="208"/>
    </location>
</feature>